<dbReference type="Proteomes" id="UP001497453">
    <property type="component" value="Chromosome 3"/>
</dbReference>
<evidence type="ECO:0000256" key="3">
    <source>
        <dbReference type="ARBA" id="ARBA00022490"/>
    </source>
</evidence>
<feature type="compositionally biased region" description="Low complexity" evidence="7">
    <location>
        <begin position="810"/>
        <end position="831"/>
    </location>
</feature>
<feature type="region of interest" description="Disordered" evidence="7">
    <location>
        <begin position="514"/>
        <end position="548"/>
    </location>
</feature>
<feature type="compositionally biased region" description="Acidic residues" evidence="7">
    <location>
        <begin position="1068"/>
        <end position="1097"/>
    </location>
</feature>
<dbReference type="InterPro" id="IPR044123">
    <property type="entry name" value="W2_eIF2B_epsilon"/>
</dbReference>
<evidence type="ECO:0000256" key="5">
    <source>
        <dbReference type="ARBA" id="ARBA00044345"/>
    </source>
</evidence>
<dbReference type="InterPro" id="IPR056764">
    <property type="entry name" value="LbH_EIF2B3/5"/>
</dbReference>
<keyword evidence="3" id="KW-0963">Cytoplasm</keyword>
<gene>
    <name evidence="9" type="ORF">GFSPODELE1_LOCUS5185</name>
</gene>
<evidence type="ECO:0000313" key="10">
    <source>
        <dbReference type="Proteomes" id="UP001497453"/>
    </source>
</evidence>
<dbReference type="PROSITE" id="PS51363">
    <property type="entry name" value="W2"/>
    <property type="match status" value="1"/>
</dbReference>
<dbReference type="Gene3D" id="2.160.10.10">
    <property type="entry name" value="Hexapeptide repeat proteins"/>
    <property type="match status" value="1"/>
</dbReference>
<dbReference type="EMBL" id="OZ037946">
    <property type="protein sequence ID" value="CAL1704888.1"/>
    <property type="molecule type" value="Genomic_DNA"/>
</dbReference>
<feature type="compositionally biased region" description="Acidic residues" evidence="7">
    <location>
        <begin position="902"/>
        <end position="914"/>
    </location>
</feature>
<feature type="compositionally biased region" description="Low complexity" evidence="7">
    <location>
        <begin position="852"/>
        <end position="875"/>
    </location>
</feature>
<evidence type="ECO:0000259" key="8">
    <source>
        <dbReference type="PROSITE" id="PS51363"/>
    </source>
</evidence>
<dbReference type="Pfam" id="PF00483">
    <property type="entry name" value="NTP_transferase"/>
    <property type="match status" value="1"/>
</dbReference>
<dbReference type="CDD" id="cd04197">
    <property type="entry name" value="eIF-2B_epsilon_N"/>
    <property type="match status" value="1"/>
</dbReference>
<comment type="similarity">
    <text evidence="2">Belongs to the eIF-2B gamma/epsilon subunits family.</text>
</comment>
<dbReference type="InterPro" id="IPR016024">
    <property type="entry name" value="ARM-type_fold"/>
</dbReference>
<protein>
    <recommendedName>
        <fullName evidence="4">Translation initiation factor eIF2B subunit epsilon</fullName>
    </recommendedName>
    <alternativeName>
        <fullName evidence="5">eIF2B GDP-GTP exchange factor subunit epsilon</fullName>
    </alternativeName>
</protein>
<dbReference type="Gene3D" id="1.25.40.180">
    <property type="match status" value="1"/>
</dbReference>
<comment type="subunit">
    <text evidence="6">Component of the translation initiation factor 2B (eIF2B) complex which is a heterodecamer of two sets of five different subunits: alpha, beta, gamma, delta and epsilon. Subunits alpha, beta and delta comprise a regulatory subcomplex and subunits epsilon and gamma comprise a catalytic subcomplex. Within the complex, the hexameric regulatory complex resides at the center, with the two heterodimeric catalytic subcomplexes bound on opposite sides.</text>
</comment>
<dbReference type="Gene3D" id="3.90.550.10">
    <property type="entry name" value="Spore Coat Polysaccharide Biosynthesis Protein SpsA, Chain A"/>
    <property type="match status" value="1"/>
</dbReference>
<keyword evidence="10" id="KW-1185">Reference proteome</keyword>
<dbReference type="InterPro" id="IPR035543">
    <property type="entry name" value="eIF-2B_epsilon_N"/>
</dbReference>
<dbReference type="PANTHER" id="PTHR45887:SF1">
    <property type="entry name" value="TRANSLATION INITIATION FACTOR EIF-2B SUBUNIT EPSILON"/>
    <property type="match status" value="1"/>
</dbReference>
<feature type="compositionally biased region" description="Low complexity" evidence="7">
    <location>
        <begin position="1035"/>
        <end position="1056"/>
    </location>
</feature>
<dbReference type="SUPFAM" id="SSF48371">
    <property type="entry name" value="ARM repeat"/>
    <property type="match status" value="1"/>
</dbReference>
<feature type="region of interest" description="Disordered" evidence="7">
    <location>
        <begin position="442"/>
        <end position="480"/>
    </location>
</feature>
<feature type="compositionally biased region" description="Low complexity" evidence="7">
    <location>
        <begin position="921"/>
        <end position="938"/>
    </location>
</feature>
<feature type="compositionally biased region" description="Acidic residues" evidence="7">
    <location>
        <begin position="784"/>
        <end position="808"/>
    </location>
</feature>
<dbReference type="PANTHER" id="PTHR45887">
    <property type="entry name" value="TRANSLATION INITIATION FACTOR EIF-2B SUBUNIT EPSILON"/>
    <property type="match status" value="1"/>
</dbReference>
<dbReference type="InterPro" id="IPR051956">
    <property type="entry name" value="eIF2B_epsilon"/>
</dbReference>
<feature type="compositionally biased region" description="Acidic residues" evidence="7">
    <location>
        <begin position="748"/>
        <end position="763"/>
    </location>
</feature>
<organism evidence="9 10">
    <name type="scientific">Somion occarium</name>
    <dbReference type="NCBI Taxonomy" id="3059160"/>
    <lineage>
        <taxon>Eukaryota</taxon>
        <taxon>Fungi</taxon>
        <taxon>Dikarya</taxon>
        <taxon>Basidiomycota</taxon>
        <taxon>Agaricomycotina</taxon>
        <taxon>Agaricomycetes</taxon>
        <taxon>Polyporales</taxon>
        <taxon>Cerrenaceae</taxon>
        <taxon>Somion</taxon>
    </lineage>
</organism>
<evidence type="ECO:0000256" key="4">
    <source>
        <dbReference type="ARBA" id="ARBA00044144"/>
    </source>
</evidence>
<evidence type="ECO:0000256" key="6">
    <source>
        <dbReference type="ARBA" id="ARBA00046432"/>
    </source>
</evidence>
<sequence length="1097" mass="118168">MPPKSSSSKEKDLTDEDEVLQAVILADSFNKRFKPLTSGKPRCLLPVCNATLLDWTFESLALAGVQEIFVVCRSYPELVKAAIRYVPFPRLPFLKEKSILIIFSWYTPLIVSIITSKETFTPGDAMRDIYTRGIITSDFVLVMGDLVSNIRIDEVVRVHKERRRTNKDAIMTMVVKPSGVVHRTRSKGESAIFVLDAETSECLHYEHVTGYPPKKHAKIPREILAEHPEIEIRNDLIDCGIDVCSVEVPSLFQDNFDYGDIRRDFVHGVLTSDLLMKSIHCYVAREGYAARVADTRSYDSVSKDILARWTFPLVPDDNHPGGHSYEHIRGNKYLAKGNSVVLSRTCKVGSNCLIGAGTHIADNANIQASVIGQRCTIEANVTLRNVYVFDDAHIGAGSVIEYSIVGSNVKVGEGSTVARGCLIGDDVILGKNAKLGEFERVSRRRDEGEADESDKEDEDEQSEDSELEEAEARQDSESITAIIGEGSNAIVWPKGPRADEEDLDEVERYNNQRLMRIGDPASDLPLEYEGTESDSDASERESDESDLEMHALSRISSATSTSAISTSTPGLNIHTLHDAAAYSEFQAEVTQSLDRAFAEGHSVDNAAVELKTLRMASNVPLRKVREAVVASIVERIEVVEGDAAAQRREISKMVGRWGPLIDKIGGVDPVETIEVLQYHCAKSARLPLFGQILAALYQDDIVEEDDIRAWHARPEAKGEGLKDTSFAENVKRCWLVGTKMIEQFNEQESSEEESGEEDSDEEEQPSKKPAAATAQAAVGKKEESSEEESSSGDDESGEDDSQDSEDDAPATKAATAAPSQPSKPASTPASTKESEEEESEGSEEEESEDDALAPSQPAASKPSASSTTPAVSAAPSAPPPVPAAHAPALVSSTAAPAQPSTQDEESSEEESESEASDKEPAQTAQSQAPPAVASSKQPVTAPSKAESEESEGSEDSEEEEESEDDAASRATEPVPQAQVSTPKASTETARPPATITTQTESVATIPAAVPRPRPGPDVVGGKQNPVVASGSGQVASEGATTSRATTATATSSVATTQHSLRGQSAQERDDDGGEGEESGDDSGETDEEGNTDDSEEE</sequence>
<feature type="region of interest" description="Disordered" evidence="7">
    <location>
        <begin position="745"/>
        <end position="1097"/>
    </location>
</feature>
<comment type="subcellular location">
    <subcellularLocation>
        <location evidence="1">Cytoplasm</location>
        <location evidence="1">Cytosol</location>
    </subcellularLocation>
</comment>
<dbReference type="Pfam" id="PF02020">
    <property type="entry name" value="W2"/>
    <property type="match status" value="1"/>
</dbReference>
<evidence type="ECO:0000256" key="2">
    <source>
        <dbReference type="ARBA" id="ARBA00007878"/>
    </source>
</evidence>
<dbReference type="InterPro" id="IPR005835">
    <property type="entry name" value="NTP_transferase_dom"/>
</dbReference>
<dbReference type="InterPro" id="IPR029044">
    <property type="entry name" value="Nucleotide-diphossugar_trans"/>
</dbReference>
<dbReference type="InterPro" id="IPR003307">
    <property type="entry name" value="W2_domain"/>
</dbReference>
<feature type="compositionally biased region" description="Acidic residues" evidence="7">
    <location>
        <begin position="834"/>
        <end position="851"/>
    </location>
</feature>
<dbReference type="CDD" id="cd11558">
    <property type="entry name" value="W2_eIF2B_epsilon"/>
    <property type="match status" value="1"/>
</dbReference>
<feature type="compositionally biased region" description="Polar residues" evidence="7">
    <location>
        <begin position="977"/>
        <end position="1002"/>
    </location>
</feature>
<dbReference type="Pfam" id="PF25084">
    <property type="entry name" value="LbH_EIF2B"/>
    <property type="match status" value="1"/>
</dbReference>
<evidence type="ECO:0000256" key="1">
    <source>
        <dbReference type="ARBA" id="ARBA00004514"/>
    </source>
</evidence>
<reference evidence="10" key="1">
    <citation type="submission" date="2024-04" db="EMBL/GenBank/DDBJ databases">
        <authorList>
            <person name="Shaw F."/>
            <person name="Minotto A."/>
        </authorList>
    </citation>
    <scope>NUCLEOTIDE SEQUENCE [LARGE SCALE GENOMIC DNA]</scope>
</reference>
<name>A0ABP1DD11_9APHY</name>
<feature type="compositionally biased region" description="Acidic residues" evidence="7">
    <location>
        <begin position="529"/>
        <end position="546"/>
    </location>
</feature>
<dbReference type="SUPFAM" id="SSF53448">
    <property type="entry name" value="Nucleotide-diphospho-sugar transferases"/>
    <property type="match status" value="1"/>
</dbReference>
<evidence type="ECO:0000256" key="7">
    <source>
        <dbReference type="SAM" id="MobiDB-lite"/>
    </source>
</evidence>
<feature type="compositionally biased region" description="Low complexity" evidence="7">
    <location>
        <begin position="883"/>
        <end position="892"/>
    </location>
</feature>
<accession>A0ABP1DD11</accession>
<feature type="compositionally biased region" description="Acidic residues" evidence="7">
    <location>
        <begin position="448"/>
        <end position="469"/>
    </location>
</feature>
<evidence type="ECO:0000313" key="9">
    <source>
        <dbReference type="EMBL" id="CAL1704888.1"/>
    </source>
</evidence>
<feature type="compositionally biased region" description="Acidic residues" evidence="7">
    <location>
        <begin position="948"/>
        <end position="965"/>
    </location>
</feature>
<feature type="domain" description="W2" evidence="8">
    <location>
        <begin position="575"/>
        <end position="754"/>
    </location>
</feature>
<proteinExistence type="inferred from homology"/>